<dbReference type="InterPro" id="IPR015425">
    <property type="entry name" value="FH2_Formin"/>
</dbReference>
<dbReference type="SUPFAM" id="SSF101447">
    <property type="entry name" value="Formin homology 2 domain (FH2 domain)"/>
    <property type="match status" value="1"/>
</dbReference>
<name>A0A6B2KZQ5_9EUKA</name>
<accession>A0A6B2KZQ5</accession>
<dbReference type="Pfam" id="PF02181">
    <property type="entry name" value="FH2"/>
    <property type="match status" value="1"/>
</dbReference>
<dbReference type="InterPro" id="IPR042201">
    <property type="entry name" value="FH2_Formin_sf"/>
</dbReference>
<dbReference type="GO" id="GO:0003779">
    <property type="term" value="F:actin binding"/>
    <property type="evidence" value="ECO:0007669"/>
    <property type="project" value="UniProtKB-KW"/>
</dbReference>
<keyword evidence="3" id="KW-0009">Actin-binding</keyword>
<feature type="compositionally biased region" description="Pro residues" evidence="4">
    <location>
        <begin position="82"/>
        <end position="135"/>
    </location>
</feature>
<organism evidence="6">
    <name type="scientific">Arcella intermedia</name>
    <dbReference type="NCBI Taxonomy" id="1963864"/>
    <lineage>
        <taxon>Eukaryota</taxon>
        <taxon>Amoebozoa</taxon>
        <taxon>Tubulinea</taxon>
        <taxon>Elardia</taxon>
        <taxon>Arcellinida</taxon>
        <taxon>Sphaerothecina</taxon>
        <taxon>Arcellidae</taxon>
        <taxon>Arcella</taxon>
    </lineage>
</organism>
<dbReference type="PANTHER" id="PTHR45725:SF1">
    <property type="entry name" value="DISHEVELLED ASSOCIATED ACTIVATOR OF MORPHOGENESIS, ISOFORM D"/>
    <property type="match status" value="1"/>
</dbReference>
<sequence>MSSQRGGDSERQMTEIFIESARTLEDMEPDKKKETTQTSAPSSPAQETKSSHETRPSGEGEVLPPLPPPPSPGGVSGEGSVPPVPSLPVATPAPPAPGPPPPPSPGGGPPPPPPAPGGGPPPPPGGGPAPPPPPGGAVKAAALPKKSYTFKPTTKLRPYYWTKIPANQIKGTIWSTMKDDILLDLEPIESEFSYVNKAKKIEAKEEQKTVILLERKRWQNISIVLNRFQYMSSLEEIRDSIKMNDERLTLEDLQQLSTTIPVSEEIELLKPYKGMKKEELPPNLGLPEQFFLLLMEIPEIGVRLNCWLFKHNFTVRFVEVKQSVENLLRACVAVKKSAKFKRVLEVVLAVGNCLNYDSNRGGCWGFKIKDLKGLSDMRSLSDPQKSLFHYLIEYMNIAYPNDIDFYVDFECLGNAGELQQLTYVREELVALKQGISMIDEFNASPGADYGNFKEVMNKFNPTSKKLVEKIEELLDKGEKLYKEILTYFGEPQTTTLDEFFGEIYRFGVVFEKTRLDLIRRKEAEIRNRQRLEQAKQPKAPMGRLEQAIADLTSGSAFYTKPTPSEGKTESTSKDSESLTPLSTPRGTNKQQPAKQPNSQKEQIANALAFLKK</sequence>
<feature type="compositionally biased region" description="Polar residues" evidence="4">
    <location>
        <begin position="577"/>
        <end position="601"/>
    </location>
</feature>
<evidence type="ECO:0000256" key="4">
    <source>
        <dbReference type="SAM" id="MobiDB-lite"/>
    </source>
</evidence>
<evidence type="ECO:0000256" key="1">
    <source>
        <dbReference type="ARBA" id="ARBA00008214"/>
    </source>
</evidence>
<dbReference type="PROSITE" id="PS51444">
    <property type="entry name" value="FH2"/>
    <property type="match status" value="1"/>
</dbReference>
<protein>
    <recommendedName>
        <fullName evidence="5">FH2 domain-containing protein</fullName>
    </recommendedName>
</protein>
<dbReference type="SMART" id="SM00498">
    <property type="entry name" value="FH2"/>
    <property type="match status" value="1"/>
</dbReference>
<dbReference type="PANTHER" id="PTHR45725">
    <property type="entry name" value="FORMIN HOMOLOGY 2 FAMILY MEMBER"/>
    <property type="match status" value="1"/>
</dbReference>
<feature type="compositionally biased region" description="Basic and acidic residues" evidence="4">
    <location>
        <begin position="566"/>
        <end position="576"/>
    </location>
</feature>
<evidence type="ECO:0000256" key="2">
    <source>
        <dbReference type="ARBA" id="ARBA00023054"/>
    </source>
</evidence>
<feature type="region of interest" description="Disordered" evidence="4">
    <location>
        <begin position="1"/>
        <end position="140"/>
    </location>
</feature>
<dbReference type="Gene3D" id="1.20.58.2220">
    <property type="entry name" value="Formin, FH2 domain"/>
    <property type="match status" value="1"/>
</dbReference>
<dbReference type="AlphaFoldDB" id="A0A6B2KZQ5"/>
<evidence type="ECO:0000256" key="3">
    <source>
        <dbReference type="ARBA" id="ARBA00023203"/>
    </source>
</evidence>
<dbReference type="InterPro" id="IPR051425">
    <property type="entry name" value="Formin_Homology"/>
</dbReference>
<feature type="domain" description="FH2" evidence="5">
    <location>
        <begin position="146"/>
        <end position="536"/>
    </location>
</feature>
<comment type="similarity">
    <text evidence="1">Belongs to the formin homology family. Diaphanous subfamily.</text>
</comment>
<keyword evidence="2" id="KW-0175">Coiled coil</keyword>
<dbReference type="EMBL" id="GIBP01001275">
    <property type="protein sequence ID" value="NDV30244.1"/>
    <property type="molecule type" value="Transcribed_RNA"/>
</dbReference>
<feature type="compositionally biased region" description="Polar residues" evidence="4">
    <location>
        <begin position="36"/>
        <end position="48"/>
    </location>
</feature>
<feature type="region of interest" description="Disordered" evidence="4">
    <location>
        <begin position="553"/>
        <end position="601"/>
    </location>
</feature>
<reference evidence="6" key="1">
    <citation type="journal article" date="2020" name="J. Eukaryot. Microbiol.">
        <title>De novo Sequencing, Assembly and Annotation of the Transcriptome for the Free-Living Testate Amoeba Arcella intermedia.</title>
        <authorList>
            <person name="Ribeiro G.M."/>
            <person name="Porfirio-Sousa A.L."/>
            <person name="Maurer-Alcala X.X."/>
            <person name="Katz L.A."/>
            <person name="Lahr D.J.G."/>
        </authorList>
    </citation>
    <scope>NUCLEOTIDE SEQUENCE</scope>
</reference>
<feature type="compositionally biased region" description="Basic and acidic residues" evidence="4">
    <location>
        <begin position="49"/>
        <end position="58"/>
    </location>
</feature>
<feature type="compositionally biased region" description="Basic and acidic residues" evidence="4">
    <location>
        <begin position="22"/>
        <end position="35"/>
    </location>
</feature>
<proteinExistence type="inferred from homology"/>
<evidence type="ECO:0000259" key="5">
    <source>
        <dbReference type="PROSITE" id="PS51444"/>
    </source>
</evidence>
<evidence type="ECO:0000313" key="6">
    <source>
        <dbReference type="EMBL" id="NDV30244.1"/>
    </source>
</evidence>